<keyword evidence="2" id="KW-0408">Iron</keyword>
<dbReference type="GO" id="GO:0043546">
    <property type="term" value="F:molybdopterin cofactor binding"/>
    <property type="evidence" value="ECO:0007669"/>
    <property type="project" value="InterPro"/>
</dbReference>
<keyword evidence="1" id="KW-0479">Metal-binding</keyword>
<dbReference type="GO" id="GO:0046872">
    <property type="term" value="F:metal ion binding"/>
    <property type="evidence" value="ECO:0007669"/>
    <property type="project" value="UniProtKB-KW"/>
</dbReference>
<dbReference type="InterPro" id="IPR006657">
    <property type="entry name" value="MoPterin_dinucl-bd_dom"/>
</dbReference>
<evidence type="ECO:0008006" key="7">
    <source>
        <dbReference type="Google" id="ProtNLM"/>
    </source>
</evidence>
<evidence type="ECO:0000256" key="2">
    <source>
        <dbReference type="ARBA" id="ARBA00023004"/>
    </source>
</evidence>
<dbReference type="GO" id="GO:0016020">
    <property type="term" value="C:membrane"/>
    <property type="evidence" value="ECO:0007669"/>
    <property type="project" value="TreeGrafter"/>
</dbReference>
<dbReference type="GO" id="GO:0022904">
    <property type="term" value="P:respiratory electron transport chain"/>
    <property type="evidence" value="ECO:0007669"/>
    <property type="project" value="TreeGrafter"/>
</dbReference>
<dbReference type="PANTHER" id="PTHR43105">
    <property type="entry name" value="RESPIRATORY NITRATE REDUCTASE"/>
    <property type="match status" value="1"/>
</dbReference>
<protein>
    <recommendedName>
        <fullName evidence="7">Molybdopterin oxidoreductase domain-containing protein</fullName>
    </recommendedName>
</protein>
<proteinExistence type="predicted"/>
<dbReference type="GO" id="GO:0003954">
    <property type="term" value="F:NADH dehydrogenase activity"/>
    <property type="evidence" value="ECO:0007669"/>
    <property type="project" value="TreeGrafter"/>
</dbReference>
<gene>
    <name evidence="6" type="ORF">METZ01_LOCUS39389</name>
</gene>
<organism evidence="6">
    <name type="scientific">marine metagenome</name>
    <dbReference type="NCBI Taxonomy" id="408172"/>
    <lineage>
        <taxon>unclassified sequences</taxon>
        <taxon>metagenomes</taxon>
        <taxon>ecological metagenomes</taxon>
    </lineage>
</organism>
<evidence type="ECO:0000256" key="3">
    <source>
        <dbReference type="ARBA" id="ARBA00023014"/>
    </source>
</evidence>
<feature type="domain" description="Molybdopterin dinucleotide-binding" evidence="5">
    <location>
        <begin position="385"/>
        <end position="488"/>
    </location>
</feature>
<name>A0A381R454_9ZZZZ</name>
<dbReference type="Gene3D" id="3.40.228.10">
    <property type="entry name" value="Dimethylsulfoxide Reductase, domain 2"/>
    <property type="match status" value="1"/>
</dbReference>
<evidence type="ECO:0000313" key="6">
    <source>
        <dbReference type="EMBL" id="SUZ86535.1"/>
    </source>
</evidence>
<dbReference type="EMBL" id="UINC01001686">
    <property type="protein sequence ID" value="SUZ86535.1"/>
    <property type="molecule type" value="Genomic_DNA"/>
</dbReference>
<dbReference type="SUPFAM" id="SSF50692">
    <property type="entry name" value="ADC-like"/>
    <property type="match status" value="1"/>
</dbReference>
<dbReference type="Pfam" id="PF00384">
    <property type="entry name" value="Molybdopterin"/>
    <property type="match status" value="1"/>
</dbReference>
<keyword evidence="3" id="KW-0411">Iron-sulfur</keyword>
<sequence length="501" mass="55252">VHNGARLYTVDPRRTSSAQWANVWLGLDVGTDVVLANAIAREIITQGLVHKEFVDNATTGFDEYSQAVASYTLEHAERITGVPGEAIRELAHAYAGAKKAQMCWTLGITEHHNAVDNVLSLINLSLLTGHVGRSGSGLNPLRGQNNVQGGGDMGAIPNKLPGFQDVENDALRRKFEQAWNCAIPPKNGWHLTLMFEAMERGDLRSLYVIGENPAQSEANSPHAIHLMQGLDHLVVQDIFLTKTAELADVVLPAAAGWAETEGTVTSSERRVQRVRKALDPPGEARDDIEILCELARRFGHDWGHPTAEDIWNEVRRLSPMHGGMSYQRLEELGGIQWPCPDEQSLGSSYLHGRLWKRPVEGPLAPFSVVEHTPPADELTNEYPIRLTSGRRLDSYNTGVQSGGFQSPIRHAETLDICESDGRRWDVASGEKVRVLSRRGEIEMTVRYTGDLRPGLAFTTFHFPDEAETNKLTNPAWDKKSGTADFKATAIRIEKLETAVGA</sequence>
<dbReference type="InterPro" id="IPR050123">
    <property type="entry name" value="Prok_molybdopt-oxidoreductase"/>
</dbReference>
<dbReference type="Pfam" id="PF01568">
    <property type="entry name" value="Molydop_binding"/>
    <property type="match status" value="1"/>
</dbReference>
<evidence type="ECO:0000259" key="4">
    <source>
        <dbReference type="Pfam" id="PF00384"/>
    </source>
</evidence>
<dbReference type="Gene3D" id="2.40.40.20">
    <property type="match status" value="1"/>
</dbReference>
<evidence type="ECO:0000256" key="1">
    <source>
        <dbReference type="ARBA" id="ARBA00022723"/>
    </source>
</evidence>
<feature type="non-terminal residue" evidence="6">
    <location>
        <position position="1"/>
    </location>
</feature>
<accession>A0A381R454</accession>
<evidence type="ECO:0000259" key="5">
    <source>
        <dbReference type="Pfam" id="PF01568"/>
    </source>
</evidence>
<dbReference type="PANTHER" id="PTHR43105:SF10">
    <property type="entry name" value="NADH-QUINONE OXIDOREDUCTASE SUBUNIT G"/>
    <property type="match status" value="1"/>
</dbReference>
<dbReference type="CDD" id="cd00508">
    <property type="entry name" value="MopB_CT_Fdh-Nap-like"/>
    <property type="match status" value="1"/>
</dbReference>
<dbReference type="GO" id="GO:0051536">
    <property type="term" value="F:iron-sulfur cluster binding"/>
    <property type="evidence" value="ECO:0007669"/>
    <property type="project" value="UniProtKB-KW"/>
</dbReference>
<reference evidence="6" key="1">
    <citation type="submission" date="2018-05" db="EMBL/GenBank/DDBJ databases">
        <authorList>
            <person name="Lanie J.A."/>
            <person name="Ng W.-L."/>
            <person name="Kazmierczak K.M."/>
            <person name="Andrzejewski T.M."/>
            <person name="Davidsen T.M."/>
            <person name="Wayne K.J."/>
            <person name="Tettelin H."/>
            <person name="Glass J.I."/>
            <person name="Rusch D."/>
            <person name="Podicherti R."/>
            <person name="Tsui H.-C.T."/>
            <person name="Winkler M.E."/>
        </authorList>
    </citation>
    <scope>NUCLEOTIDE SEQUENCE</scope>
</reference>
<dbReference type="AlphaFoldDB" id="A0A381R454"/>
<dbReference type="InterPro" id="IPR009010">
    <property type="entry name" value="Asp_de-COase-like_dom_sf"/>
</dbReference>
<dbReference type="SUPFAM" id="SSF53706">
    <property type="entry name" value="Formate dehydrogenase/DMSO reductase, domains 1-3"/>
    <property type="match status" value="1"/>
</dbReference>
<dbReference type="Gene3D" id="3.40.50.740">
    <property type="match status" value="1"/>
</dbReference>
<dbReference type="InterPro" id="IPR006656">
    <property type="entry name" value="Mopterin_OxRdtase"/>
</dbReference>
<feature type="domain" description="Molybdopterin oxidoreductase" evidence="4">
    <location>
        <begin position="4"/>
        <end position="296"/>
    </location>
</feature>